<protein>
    <recommendedName>
        <fullName evidence="4">Secreted protein</fullName>
    </recommendedName>
</protein>
<dbReference type="InterPro" id="IPR031452">
    <property type="entry name" value="Kre1"/>
</dbReference>
<feature type="signal peptide" evidence="1">
    <location>
        <begin position="1"/>
        <end position="17"/>
    </location>
</feature>
<organism evidence="2 3">
    <name type="scientific">Wickerhamomyces mucosus</name>
    <dbReference type="NCBI Taxonomy" id="1378264"/>
    <lineage>
        <taxon>Eukaryota</taxon>
        <taxon>Fungi</taxon>
        <taxon>Dikarya</taxon>
        <taxon>Ascomycota</taxon>
        <taxon>Saccharomycotina</taxon>
        <taxon>Saccharomycetes</taxon>
        <taxon>Phaffomycetales</taxon>
        <taxon>Wickerhamomycetaceae</taxon>
        <taxon>Wickerhamomyces</taxon>
    </lineage>
</organism>
<dbReference type="GO" id="GO:0031505">
    <property type="term" value="P:fungal-type cell wall organization"/>
    <property type="evidence" value="ECO:0007669"/>
    <property type="project" value="InterPro"/>
</dbReference>
<sequence length="114" mass="12535">MKLSLILLQFLICSVQSFVIPLTAVNEANTSIWPTRTETSTLSIITPQTTLVWVTGIDTNDGNLKTTQSPYYQEFSARHTTVTAKVPEGTIGLGTIKGTIGTIRDYHVSVTRYT</sequence>
<evidence type="ECO:0008006" key="4">
    <source>
        <dbReference type="Google" id="ProtNLM"/>
    </source>
</evidence>
<proteinExistence type="predicted"/>
<evidence type="ECO:0000313" key="3">
    <source>
        <dbReference type="Proteomes" id="UP000769528"/>
    </source>
</evidence>
<dbReference type="Proteomes" id="UP000769528">
    <property type="component" value="Unassembled WGS sequence"/>
</dbReference>
<keyword evidence="3" id="KW-1185">Reference proteome</keyword>
<dbReference type="EMBL" id="JAEUBF010000394">
    <property type="protein sequence ID" value="KAH3678983.1"/>
    <property type="molecule type" value="Genomic_DNA"/>
</dbReference>
<comment type="caution">
    <text evidence="2">The sequence shown here is derived from an EMBL/GenBank/DDBJ whole genome shotgun (WGS) entry which is preliminary data.</text>
</comment>
<keyword evidence="1" id="KW-0732">Signal</keyword>
<accession>A0A9P8PV89</accession>
<reference evidence="2" key="1">
    <citation type="journal article" date="2021" name="Open Biol.">
        <title>Shared evolutionary footprints suggest mitochondrial oxidative damage underlies multiple complex I losses in fungi.</title>
        <authorList>
            <person name="Schikora-Tamarit M.A."/>
            <person name="Marcet-Houben M."/>
            <person name="Nosek J."/>
            <person name="Gabaldon T."/>
        </authorList>
    </citation>
    <scope>NUCLEOTIDE SEQUENCE</scope>
    <source>
        <strain evidence="2">CBS6341</strain>
    </source>
</reference>
<gene>
    <name evidence="2" type="ORF">WICMUC_001297</name>
</gene>
<dbReference type="Pfam" id="PF17056">
    <property type="entry name" value="KRE1"/>
    <property type="match status" value="1"/>
</dbReference>
<evidence type="ECO:0000313" key="2">
    <source>
        <dbReference type="EMBL" id="KAH3678983.1"/>
    </source>
</evidence>
<name>A0A9P8PV89_9ASCO</name>
<reference evidence="2" key="2">
    <citation type="submission" date="2021-01" db="EMBL/GenBank/DDBJ databases">
        <authorList>
            <person name="Schikora-Tamarit M.A."/>
        </authorList>
    </citation>
    <scope>NUCLEOTIDE SEQUENCE</scope>
    <source>
        <strain evidence="2">CBS6341</strain>
    </source>
</reference>
<dbReference type="AlphaFoldDB" id="A0A9P8PV89"/>
<feature type="chain" id="PRO_5040209017" description="Secreted protein" evidence="1">
    <location>
        <begin position="18"/>
        <end position="114"/>
    </location>
</feature>
<evidence type="ECO:0000256" key="1">
    <source>
        <dbReference type="SAM" id="SignalP"/>
    </source>
</evidence>